<protein>
    <submittedName>
        <fullName evidence="2">Uncharacterized protein</fullName>
    </submittedName>
</protein>
<organism evidence="2">
    <name type="scientific">Aphanomyces invadans</name>
    <dbReference type="NCBI Taxonomy" id="157072"/>
    <lineage>
        <taxon>Eukaryota</taxon>
        <taxon>Sar</taxon>
        <taxon>Stramenopiles</taxon>
        <taxon>Oomycota</taxon>
        <taxon>Saprolegniomycetes</taxon>
        <taxon>Saprolegniales</taxon>
        <taxon>Verrucalvaceae</taxon>
        <taxon>Aphanomyces</taxon>
    </lineage>
</organism>
<sequence>MKLSQIKPLKHNVHRFASWLKQYAAGYQEYHDEAREIRELKTAKSAAATPQKTKSKSQSSGAAVWSVVGAVAVTKQVRFKMVQLETDCHQLIDKLVMEVLGFSHDGMLVEALRK</sequence>
<dbReference type="EMBL" id="KI913985">
    <property type="protein sequence ID" value="ETV94439.1"/>
    <property type="molecule type" value="Genomic_DNA"/>
</dbReference>
<gene>
    <name evidence="2" type="ORF">H310_11767</name>
</gene>
<accession>A0A024TKD6</accession>
<feature type="region of interest" description="Disordered" evidence="1">
    <location>
        <begin position="42"/>
        <end position="63"/>
    </location>
</feature>
<dbReference type="VEuPathDB" id="FungiDB:H310_11767"/>
<proteinExistence type="predicted"/>
<evidence type="ECO:0000256" key="1">
    <source>
        <dbReference type="SAM" id="MobiDB-lite"/>
    </source>
</evidence>
<dbReference type="GeneID" id="20088817"/>
<dbReference type="AlphaFoldDB" id="A0A024TKD6"/>
<evidence type="ECO:0000313" key="2">
    <source>
        <dbReference type="EMBL" id="ETV94439.1"/>
    </source>
</evidence>
<name>A0A024TKD6_9STRA</name>
<dbReference type="RefSeq" id="XP_008876754.1">
    <property type="nucleotide sequence ID" value="XM_008878532.1"/>
</dbReference>
<reference evidence="2" key="1">
    <citation type="submission" date="2013-12" db="EMBL/GenBank/DDBJ databases">
        <title>The Genome Sequence of Aphanomyces invadans NJM9701.</title>
        <authorList>
            <consortium name="The Broad Institute Genomics Platform"/>
            <person name="Russ C."/>
            <person name="Tyler B."/>
            <person name="van West P."/>
            <person name="Dieguez-Uribeondo J."/>
            <person name="Young S.K."/>
            <person name="Zeng Q."/>
            <person name="Gargeya S."/>
            <person name="Fitzgerald M."/>
            <person name="Abouelleil A."/>
            <person name="Alvarado L."/>
            <person name="Chapman S.B."/>
            <person name="Gainer-Dewar J."/>
            <person name="Goldberg J."/>
            <person name="Griggs A."/>
            <person name="Gujja S."/>
            <person name="Hansen M."/>
            <person name="Howarth C."/>
            <person name="Imamovic A."/>
            <person name="Ireland A."/>
            <person name="Larimer J."/>
            <person name="McCowan C."/>
            <person name="Murphy C."/>
            <person name="Pearson M."/>
            <person name="Poon T.W."/>
            <person name="Priest M."/>
            <person name="Roberts A."/>
            <person name="Saif S."/>
            <person name="Shea T."/>
            <person name="Sykes S."/>
            <person name="Wortman J."/>
            <person name="Nusbaum C."/>
            <person name="Birren B."/>
        </authorList>
    </citation>
    <scope>NUCLEOTIDE SEQUENCE [LARGE SCALE GENOMIC DNA]</scope>
    <source>
        <strain evidence="2">NJM9701</strain>
    </source>
</reference>